<dbReference type="PANTHER" id="PTHR33747:SF1">
    <property type="entry name" value="ADENYLATE CYCLASE-ASSOCIATED CAP C-TERMINAL DOMAIN-CONTAINING PROTEIN"/>
    <property type="match status" value="1"/>
</dbReference>
<evidence type="ECO:0000313" key="2">
    <source>
        <dbReference type="EMBL" id="CAA6828304.1"/>
    </source>
</evidence>
<dbReference type="Pfam" id="PF17775">
    <property type="entry name" value="YchJ_M-like"/>
    <property type="match status" value="1"/>
</dbReference>
<dbReference type="InterPro" id="IPR032710">
    <property type="entry name" value="NTF2-like_dom_sf"/>
</dbReference>
<dbReference type="PANTHER" id="PTHR33747">
    <property type="entry name" value="UPF0225 PROTEIN SCO1677"/>
    <property type="match status" value="1"/>
</dbReference>
<dbReference type="Pfam" id="PF02810">
    <property type="entry name" value="SEC-C"/>
    <property type="match status" value="1"/>
</dbReference>
<reference evidence="2" key="1">
    <citation type="submission" date="2020-01" db="EMBL/GenBank/DDBJ databases">
        <authorList>
            <person name="Meier V. D."/>
            <person name="Meier V D."/>
        </authorList>
    </citation>
    <scope>NUCLEOTIDE SEQUENCE</scope>
    <source>
        <strain evidence="2">HLG_WM_MAG_01</strain>
    </source>
</reference>
<dbReference type="InterPro" id="IPR048469">
    <property type="entry name" value="YchJ-like_M"/>
</dbReference>
<dbReference type="AlphaFoldDB" id="A0A6S6UF83"/>
<accession>A0A6S6UF83</accession>
<feature type="domain" description="YchJ-like middle NTF2-like" evidence="1">
    <location>
        <begin position="66"/>
        <end position="157"/>
    </location>
</feature>
<evidence type="ECO:0000259" key="1">
    <source>
        <dbReference type="Pfam" id="PF17775"/>
    </source>
</evidence>
<proteinExistence type="predicted"/>
<sequence>MQYIKSLLLCQKKMSNCHTIHVIMPDIFKRIPMNGNLNGKCYCKSGLEFSQCCEPFLRVDSVPSSALALMRSRYSAYCLGDVNYLQATTHDHTWSDEELKFIQDWADNSFWQHLEIISSSHDIVEFKAYYIFENKQHLHHEKSTFTKINDMYKYVDGEIYEDKVDFLRNAACICGSNQKYKRCCFKKIK</sequence>
<organism evidence="2">
    <name type="scientific">uncultured Sulfurovum sp</name>
    <dbReference type="NCBI Taxonomy" id="269237"/>
    <lineage>
        <taxon>Bacteria</taxon>
        <taxon>Pseudomonadati</taxon>
        <taxon>Campylobacterota</taxon>
        <taxon>Epsilonproteobacteria</taxon>
        <taxon>Campylobacterales</taxon>
        <taxon>Sulfurovaceae</taxon>
        <taxon>Sulfurovum</taxon>
        <taxon>environmental samples</taxon>
    </lineage>
</organism>
<gene>
    <name evidence="2" type="ORF">HELGO_WM1941</name>
</gene>
<dbReference type="SUPFAM" id="SSF103642">
    <property type="entry name" value="Sec-C motif"/>
    <property type="match status" value="1"/>
</dbReference>
<dbReference type="Gene3D" id="3.10.450.50">
    <property type="match status" value="1"/>
</dbReference>
<name>A0A6S6UF83_9BACT</name>
<dbReference type="SUPFAM" id="SSF54427">
    <property type="entry name" value="NTF2-like"/>
    <property type="match status" value="1"/>
</dbReference>
<dbReference type="InterPro" id="IPR004027">
    <property type="entry name" value="SEC_C_motif"/>
</dbReference>
<dbReference type="EMBL" id="CACVAS010000170">
    <property type="protein sequence ID" value="CAA6828304.1"/>
    <property type="molecule type" value="Genomic_DNA"/>
</dbReference>
<protein>
    <submittedName>
        <fullName evidence="2">UPF0225 protein YchJ</fullName>
    </submittedName>
</protein>